<dbReference type="PANTHER" id="PTHR36072">
    <property type="entry name" value="OS01G0541600 PROTEIN"/>
    <property type="match status" value="1"/>
</dbReference>
<evidence type="ECO:0000313" key="2">
    <source>
        <dbReference type="EMBL" id="GMH22578.1"/>
    </source>
</evidence>
<keyword evidence="3" id="KW-1185">Reference proteome</keyword>
<protein>
    <submittedName>
        <fullName evidence="2">Uncharacterized protein</fullName>
    </submittedName>
</protein>
<evidence type="ECO:0000313" key="3">
    <source>
        <dbReference type="Proteomes" id="UP001279734"/>
    </source>
</evidence>
<gene>
    <name evidence="2" type="ORF">Nepgr_024421</name>
</gene>
<name>A0AAD3T2T2_NEPGR</name>
<reference evidence="2" key="1">
    <citation type="submission" date="2023-05" db="EMBL/GenBank/DDBJ databases">
        <title>Nepenthes gracilis genome sequencing.</title>
        <authorList>
            <person name="Fukushima K."/>
        </authorList>
    </citation>
    <scope>NUCLEOTIDE SEQUENCE</scope>
    <source>
        <strain evidence="2">SING2019-196</strain>
    </source>
</reference>
<proteinExistence type="predicted"/>
<dbReference type="GO" id="GO:0006396">
    <property type="term" value="P:RNA processing"/>
    <property type="evidence" value="ECO:0007669"/>
    <property type="project" value="InterPro"/>
</dbReference>
<sequence length="284" mass="30766">MGKRGGRKNGPNCTSVLHGSLTLREEAAGKKQTSSIKSILKLKHLQNLALWAAGEASMPSLAAFYGRHFSSCGEALGVPRDPSLFPCQRCETILQPGFNCTIRIEKNGAKKQLLDKKPITCTGNNVVYMCHFCLHRNVKKGTPKGHVRESCPSKAKLPLKPEPVKSALERDAISEQGSSSKVKGKKTDNIGPSSAINIQSTAADSLATPSALLDSKSKRRRRSGSKKPVESEASIIAATAETDKASGASRKRRRKSWITLKEIAQSSGRERSQKLSDFSIPFIL</sequence>
<feature type="region of interest" description="Disordered" evidence="1">
    <location>
        <begin position="141"/>
        <end position="194"/>
    </location>
</feature>
<feature type="compositionally biased region" description="Low complexity" evidence="1">
    <location>
        <begin position="231"/>
        <end position="248"/>
    </location>
</feature>
<dbReference type="InterPro" id="IPR007175">
    <property type="entry name" value="Rpr2/Snm1/Rpp21"/>
</dbReference>
<dbReference type="PANTHER" id="PTHR36072:SF2">
    <property type="entry name" value="OS01G0531000 PROTEIN"/>
    <property type="match status" value="1"/>
</dbReference>
<dbReference type="Gene3D" id="6.20.50.20">
    <property type="match status" value="1"/>
</dbReference>
<accession>A0AAD3T2T2</accession>
<dbReference type="Proteomes" id="UP001279734">
    <property type="component" value="Unassembled WGS sequence"/>
</dbReference>
<organism evidence="2 3">
    <name type="scientific">Nepenthes gracilis</name>
    <name type="common">Slender pitcher plant</name>
    <dbReference type="NCBI Taxonomy" id="150966"/>
    <lineage>
        <taxon>Eukaryota</taxon>
        <taxon>Viridiplantae</taxon>
        <taxon>Streptophyta</taxon>
        <taxon>Embryophyta</taxon>
        <taxon>Tracheophyta</taxon>
        <taxon>Spermatophyta</taxon>
        <taxon>Magnoliopsida</taxon>
        <taxon>eudicotyledons</taxon>
        <taxon>Gunneridae</taxon>
        <taxon>Pentapetalae</taxon>
        <taxon>Caryophyllales</taxon>
        <taxon>Nepenthaceae</taxon>
        <taxon>Nepenthes</taxon>
    </lineage>
</organism>
<feature type="region of interest" description="Disordered" evidence="1">
    <location>
        <begin position="209"/>
        <end position="284"/>
    </location>
</feature>
<dbReference type="Pfam" id="PF04032">
    <property type="entry name" value="Rpr2"/>
    <property type="match status" value="1"/>
</dbReference>
<comment type="caution">
    <text evidence="2">The sequence shown here is derived from an EMBL/GenBank/DDBJ whole genome shotgun (WGS) entry which is preliminary data.</text>
</comment>
<evidence type="ECO:0000256" key="1">
    <source>
        <dbReference type="SAM" id="MobiDB-lite"/>
    </source>
</evidence>
<dbReference type="EMBL" id="BSYO01000025">
    <property type="protein sequence ID" value="GMH22578.1"/>
    <property type="molecule type" value="Genomic_DNA"/>
</dbReference>
<dbReference type="AlphaFoldDB" id="A0AAD3T2T2"/>